<evidence type="ECO:0000313" key="2">
    <source>
        <dbReference type="Proteomes" id="UP000201288"/>
    </source>
</evidence>
<dbReference type="GeneID" id="26635556"/>
<dbReference type="KEGG" id="vg:26635556"/>
<evidence type="ECO:0000313" key="1">
    <source>
        <dbReference type="EMBL" id="AKA61832.1"/>
    </source>
</evidence>
<name>A0A0G2SSH0_9CAUD</name>
<accession>A0A0G2SSH0</accession>
<organism evidence="1 2">
    <name type="scientific">Proteus phage vB_PmiP_Pm5460</name>
    <dbReference type="NCBI Taxonomy" id="1636249"/>
    <lineage>
        <taxon>Viruses</taxon>
        <taxon>Duplodnaviria</taxon>
        <taxon>Heunggongvirae</taxon>
        <taxon>Uroviricota</taxon>
        <taxon>Caudoviricetes</taxon>
        <taxon>Autographivirales</taxon>
        <taxon>Autosignataviridae</taxon>
        <taxon>Molineuxvirinae</taxon>
        <taxon>Acadevirus</taxon>
        <taxon>Acadevirus Pm5460</taxon>
    </lineage>
</organism>
<gene>
    <name evidence="1" type="ORF">Pm5460_22A</name>
</gene>
<protein>
    <submittedName>
        <fullName evidence="1">Uncharacterized protein</fullName>
    </submittedName>
</protein>
<dbReference type="RefSeq" id="YP_009209213.1">
    <property type="nucleotide sequence ID" value="NC_028916.1"/>
</dbReference>
<sequence>MPTIEERLSWSAQHCYSGYYKSDVIIVYVFLDAELFHTEEIIVNLQPKRKPKCVLQDILKEWPKCQDLTLNLEQQYQKITI</sequence>
<dbReference type="EMBL" id="KP890822">
    <property type="protein sequence ID" value="AKA61832.1"/>
    <property type="molecule type" value="Genomic_DNA"/>
</dbReference>
<proteinExistence type="predicted"/>
<dbReference type="Proteomes" id="UP000201288">
    <property type="component" value="Segment"/>
</dbReference>
<keyword evidence="2" id="KW-1185">Reference proteome</keyword>
<reference evidence="1 2" key="1">
    <citation type="submission" date="2015-03" db="EMBL/GenBank/DDBJ databases">
        <authorList>
            <person name="Melo L.D.R."/>
            <person name="Veiga P."/>
            <person name="Cerca N."/>
            <person name="Kropinski A.M."/>
            <person name="Azeredo J."/>
            <person name="Almeida C."/>
            <person name="Sillankorva S."/>
        </authorList>
    </citation>
    <scope>NUCLEOTIDE SEQUENCE [LARGE SCALE GENOMIC DNA]</scope>
</reference>
<dbReference type="OrthoDB" id="18925at10239"/>